<evidence type="ECO:0000259" key="8">
    <source>
        <dbReference type="Pfam" id="PF01182"/>
    </source>
</evidence>
<evidence type="ECO:0000256" key="1">
    <source>
        <dbReference type="ARBA" id="ARBA00000832"/>
    </source>
</evidence>
<feature type="domain" description="Glucosamine/galactosamine-6-phosphate isomerase" evidence="8">
    <location>
        <begin position="9"/>
        <end position="224"/>
    </location>
</feature>
<name>A0A9E5JW71_9GAMM</name>
<evidence type="ECO:0000256" key="3">
    <source>
        <dbReference type="ARBA" id="ARBA00004961"/>
    </source>
</evidence>
<reference evidence="9" key="1">
    <citation type="submission" date="2020-03" db="EMBL/GenBank/DDBJ databases">
        <authorList>
            <person name="Guo F."/>
        </authorList>
    </citation>
    <scope>NUCLEOTIDE SEQUENCE</scope>
    <source>
        <strain evidence="9">JCM 30134</strain>
    </source>
</reference>
<dbReference type="Proteomes" id="UP000787472">
    <property type="component" value="Unassembled WGS sequence"/>
</dbReference>
<sequence>MINEFRFDSKEALLNCLYDDALECIGADLEHSGKATILLSGGSTPGPLYERLSKAELDWANVHVALVDERWVEPDHTASNERLIKQTLQQNNAAASSFIGMKNASKTPFEGQLECNAQYQLLPQPYSFCLLGMGGDGHTASLFPHAQGLTEALASQQLCAGILAKPSDVTGVNLERMTMTPQAILQSKKVVLLITGDDKWAVYEQARVNSQVEDTPVSVFLQQHHVDIDVYWAP</sequence>
<accession>A0A9E5JW71</accession>
<dbReference type="SUPFAM" id="SSF100950">
    <property type="entry name" value="NagB/RpiA/CoA transferase-like"/>
    <property type="match status" value="1"/>
</dbReference>
<protein>
    <recommendedName>
        <fullName evidence="6 7">6-phosphogluconolactonase</fullName>
        <shortName evidence="7">6PGL</shortName>
        <ecNumber evidence="5 7">3.1.1.31</ecNumber>
    </recommendedName>
</protein>
<dbReference type="InterPro" id="IPR039104">
    <property type="entry name" value="6PGL"/>
</dbReference>
<evidence type="ECO:0000256" key="6">
    <source>
        <dbReference type="ARBA" id="ARBA00020337"/>
    </source>
</evidence>
<dbReference type="NCBIfam" id="TIGR01198">
    <property type="entry name" value="pgl"/>
    <property type="match status" value="1"/>
</dbReference>
<dbReference type="EC" id="3.1.1.31" evidence="5 7"/>
<dbReference type="Gene3D" id="3.40.50.1360">
    <property type="match status" value="1"/>
</dbReference>
<dbReference type="Pfam" id="PF01182">
    <property type="entry name" value="Glucosamine_iso"/>
    <property type="match status" value="1"/>
</dbReference>
<dbReference type="GO" id="GO:0017057">
    <property type="term" value="F:6-phosphogluconolactonase activity"/>
    <property type="evidence" value="ECO:0007669"/>
    <property type="project" value="UniProtKB-UniRule"/>
</dbReference>
<gene>
    <name evidence="7 9" type="primary">pgl</name>
    <name evidence="9" type="ORF">G8770_12675</name>
</gene>
<comment type="function">
    <text evidence="2 7">Hydrolysis of 6-phosphogluconolactone to 6-phosphogluconate.</text>
</comment>
<evidence type="ECO:0000256" key="4">
    <source>
        <dbReference type="ARBA" id="ARBA00010662"/>
    </source>
</evidence>
<dbReference type="InterPro" id="IPR005900">
    <property type="entry name" value="6-phosphogluconolactonase_DevB"/>
</dbReference>
<dbReference type="GO" id="GO:0005975">
    <property type="term" value="P:carbohydrate metabolic process"/>
    <property type="evidence" value="ECO:0007669"/>
    <property type="project" value="UniProtKB-UniRule"/>
</dbReference>
<dbReference type="EMBL" id="JAAONZ010000009">
    <property type="protein sequence ID" value="NHO66394.1"/>
    <property type="molecule type" value="Genomic_DNA"/>
</dbReference>
<dbReference type="AlphaFoldDB" id="A0A9E5JW71"/>
<evidence type="ECO:0000256" key="7">
    <source>
        <dbReference type="RuleBase" id="RU365095"/>
    </source>
</evidence>
<dbReference type="PANTHER" id="PTHR11054">
    <property type="entry name" value="6-PHOSPHOGLUCONOLACTONASE"/>
    <property type="match status" value="1"/>
</dbReference>
<evidence type="ECO:0000256" key="5">
    <source>
        <dbReference type="ARBA" id="ARBA00013198"/>
    </source>
</evidence>
<dbReference type="InterPro" id="IPR006148">
    <property type="entry name" value="Glc/Gal-6P_isomerase"/>
</dbReference>
<comment type="similarity">
    <text evidence="4 7">Belongs to the glucosamine/galactosamine-6-phosphate isomerase family. 6-phosphogluconolactonase subfamily.</text>
</comment>
<organism evidence="9 10">
    <name type="scientific">Pseudomaricurvus hydrocarbonicus</name>
    <dbReference type="NCBI Taxonomy" id="1470433"/>
    <lineage>
        <taxon>Bacteria</taxon>
        <taxon>Pseudomonadati</taxon>
        <taxon>Pseudomonadota</taxon>
        <taxon>Gammaproteobacteria</taxon>
        <taxon>Cellvibrionales</taxon>
        <taxon>Cellvibrionaceae</taxon>
        <taxon>Pseudomaricurvus</taxon>
    </lineage>
</organism>
<comment type="caution">
    <text evidence="9">The sequence shown here is derived from an EMBL/GenBank/DDBJ whole genome shotgun (WGS) entry which is preliminary data.</text>
</comment>
<evidence type="ECO:0000313" key="10">
    <source>
        <dbReference type="Proteomes" id="UP000787472"/>
    </source>
</evidence>
<comment type="pathway">
    <text evidence="3 7">Carbohydrate degradation; pentose phosphate pathway; D-ribulose 5-phosphate from D-glucose 6-phosphate (oxidative stage): step 2/3.</text>
</comment>
<evidence type="ECO:0000256" key="2">
    <source>
        <dbReference type="ARBA" id="ARBA00002681"/>
    </source>
</evidence>
<keyword evidence="10" id="KW-1185">Reference proteome</keyword>
<dbReference type="RefSeq" id="WP_167187114.1">
    <property type="nucleotide sequence ID" value="NZ_JAAONZ010000009.1"/>
</dbReference>
<keyword evidence="7 9" id="KW-0378">Hydrolase</keyword>
<comment type="catalytic activity">
    <reaction evidence="1 7">
        <text>6-phospho-D-glucono-1,5-lactone + H2O = 6-phospho-D-gluconate + H(+)</text>
        <dbReference type="Rhea" id="RHEA:12556"/>
        <dbReference type="ChEBI" id="CHEBI:15377"/>
        <dbReference type="ChEBI" id="CHEBI:15378"/>
        <dbReference type="ChEBI" id="CHEBI:57955"/>
        <dbReference type="ChEBI" id="CHEBI:58759"/>
        <dbReference type="EC" id="3.1.1.31"/>
    </reaction>
</comment>
<dbReference type="PANTHER" id="PTHR11054:SF0">
    <property type="entry name" value="6-PHOSPHOGLUCONOLACTONASE"/>
    <property type="match status" value="1"/>
</dbReference>
<dbReference type="InterPro" id="IPR037171">
    <property type="entry name" value="NagB/RpiA_transferase-like"/>
</dbReference>
<dbReference type="CDD" id="cd01400">
    <property type="entry name" value="6PGL"/>
    <property type="match status" value="1"/>
</dbReference>
<dbReference type="GO" id="GO:0006098">
    <property type="term" value="P:pentose-phosphate shunt"/>
    <property type="evidence" value="ECO:0007669"/>
    <property type="project" value="InterPro"/>
</dbReference>
<evidence type="ECO:0000313" key="9">
    <source>
        <dbReference type="EMBL" id="NHO66394.1"/>
    </source>
</evidence>
<proteinExistence type="inferred from homology"/>